<keyword evidence="5" id="KW-0813">Transport</keyword>
<feature type="compositionally biased region" description="Basic and acidic residues" evidence="22">
    <location>
        <begin position="749"/>
        <end position="759"/>
    </location>
</feature>
<evidence type="ECO:0000256" key="9">
    <source>
        <dbReference type="ARBA" id="ARBA00022741"/>
    </source>
</evidence>
<dbReference type="InterPro" id="IPR017969">
    <property type="entry name" value="Heavy-metal-associated_CS"/>
</dbReference>
<dbReference type="PROSITE" id="PS01047">
    <property type="entry name" value="HMA_1"/>
    <property type="match status" value="2"/>
</dbReference>
<dbReference type="GO" id="GO:0043682">
    <property type="term" value="F:P-type divalent copper transporter activity"/>
    <property type="evidence" value="ECO:0007669"/>
    <property type="project" value="TreeGrafter"/>
</dbReference>
<keyword evidence="21" id="KW-1003">Cell membrane</keyword>
<keyword evidence="14 21" id="KW-1133">Transmembrane helix</keyword>
<dbReference type="SFLD" id="SFLDS00003">
    <property type="entry name" value="Haloacid_Dehalogenase"/>
    <property type="match status" value="1"/>
</dbReference>
<dbReference type="InterPro" id="IPR001757">
    <property type="entry name" value="P_typ_ATPase"/>
</dbReference>
<dbReference type="Proteomes" id="UP000782880">
    <property type="component" value="Unassembled WGS sequence"/>
</dbReference>
<dbReference type="EMBL" id="DYVE01000175">
    <property type="protein sequence ID" value="HJG28324.1"/>
    <property type="molecule type" value="Genomic_DNA"/>
</dbReference>
<dbReference type="CDD" id="cd02094">
    <property type="entry name" value="P-type_ATPase_Cu-like"/>
    <property type="match status" value="1"/>
</dbReference>
<dbReference type="NCBIfam" id="TIGR01525">
    <property type="entry name" value="ATPase-IB_hvy"/>
    <property type="match status" value="1"/>
</dbReference>
<dbReference type="Gene3D" id="2.70.150.10">
    <property type="entry name" value="Calcium-transporting ATPase, cytoplasmic transduction domain A"/>
    <property type="match status" value="1"/>
</dbReference>
<reference evidence="24" key="1">
    <citation type="journal article" date="2021" name="PeerJ">
        <title>Extensive microbial diversity within the chicken gut microbiome revealed by metagenomics and culture.</title>
        <authorList>
            <person name="Gilroy R."/>
            <person name="Ravi A."/>
            <person name="Getino M."/>
            <person name="Pursley I."/>
            <person name="Horton D.L."/>
            <person name="Alikhan N.F."/>
            <person name="Baker D."/>
            <person name="Gharbi K."/>
            <person name="Hall N."/>
            <person name="Watson M."/>
            <person name="Adriaenssens E.M."/>
            <person name="Foster-Nyarko E."/>
            <person name="Jarju S."/>
            <person name="Secka A."/>
            <person name="Antonio M."/>
            <person name="Oren A."/>
            <person name="Chaudhuri R.R."/>
            <person name="La Ragione R."/>
            <person name="Hildebrand F."/>
            <person name="Pallen M.J."/>
        </authorList>
    </citation>
    <scope>NUCLEOTIDE SEQUENCE</scope>
    <source>
        <strain evidence="24">ChiBcec21-2208</strain>
    </source>
</reference>
<evidence type="ECO:0000256" key="14">
    <source>
        <dbReference type="ARBA" id="ARBA00022989"/>
    </source>
</evidence>
<dbReference type="InterPro" id="IPR006121">
    <property type="entry name" value="HMA_dom"/>
</dbReference>
<keyword evidence="11 21" id="KW-0067">ATP-binding</keyword>
<dbReference type="Gene3D" id="3.40.50.1000">
    <property type="entry name" value="HAD superfamily/HAD-like"/>
    <property type="match status" value="1"/>
</dbReference>
<feature type="domain" description="HMA" evidence="23">
    <location>
        <begin position="1"/>
        <end position="69"/>
    </location>
</feature>
<comment type="caution">
    <text evidence="24">The sequence shown here is derived from an EMBL/GenBank/DDBJ whole genome shotgun (WGS) entry which is preliminary data.</text>
</comment>
<dbReference type="PROSITE" id="PS50846">
    <property type="entry name" value="HMA_2"/>
    <property type="match status" value="2"/>
</dbReference>
<keyword evidence="16" id="KW-0406">Ion transport</keyword>
<dbReference type="EC" id="7.2.2.8" evidence="3"/>
<evidence type="ECO:0000259" key="23">
    <source>
        <dbReference type="PROSITE" id="PS50846"/>
    </source>
</evidence>
<dbReference type="InterPro" id="IPR027256">
    <property type="entry name" value="P-typ_ATPase_IB"/>
</dbReference>
<evidence type="ECO:0000256" key="15">
    <source>
        <dbReference type="ARBA" id="ARBA00023008"/>
    </source>
</evidence>
<feature type="transmembrane region" description="Helical" evidence="21">
    <location>
        <begin position="388"/>
        <end position="413"/>
    </location>
</feature>
<keyword evidence="13" id="KW-1278">Translocase</keyword>
<feature type="region of interest" description="Disordered" evidence="22">
    <location>
        <begin position="749"/>
        <end position="776"/>
    </location>
</feature>
<sequence>MQRYEITGMSCAACASHVEKAVAAVPGVQSVAVSLLTNSMQVECAPDVDQARLQKRICRAVEAAGYGAAPADDTMEGALDDTETPRLKKRLIHSLCFLVPLMYLSMGHMIGLPLPPFLEGGGPGALVYGLLQLALTLPVCWINRAFFISGWKGLRSRAPGMDALVSLGAGAALLYGVFALIMIGAGLASGEEKLVMQYRHDLYFESAAMILTLITVGKTLEAYSKGRTTDALKSLMELAPQTATVLRDGQPVTVPVSEVEVGDLFLVKPGEAIPVDGTVAEGVSSVNEAALTGESMPVDKFPGSPVSAATINQNGALTCRAERVGQDTTLSQVIRLVRDAAATKAPLAKTADKVSGVFVPAVIAIAAVTFLVWLLLGQTFPYALARGISVLVISCPCALGLATPVAIMVGSGVGAKHGILFKTAASLETTGYTDTVLLDKTGTITTGEPSVVQVVGTRRVPEKFLLSMAAGLELRSEHPLARAILQRVEQDKIKYTAVAGFEAVPGKGLRGKVAGKVIAGGNAEFIRETCILPPDLEEAGQKMSKNGITPLYFSLAGSPAGVIGVSDVVKKTSAGAIAQMKALGLNVVLLTGDNEGTARHIGSMVGLDADHVVAGVLPAGKEAEVRRWQAKGRVAMVGDGINDAPALTRAETGIAIGAGADVALDAADVVLVRSDLADVPAAVRLSRAVVRNIHENLFWAFFYNAICIPLAAGVFTGLGITLNPMIASAAMSLSSVCVVTNALRLNTFDPRKADRDAPPKHKAPPRQAPAQPAACPVSCPVQTTQKEGKAMNKTIHIEGMMCAHCEATVKKALEALDGVESAAVSHEQGTAVVTLTAPVDDEALKQAVEAKDYTVTGIDA</sequence>
<dbReference type="NCBIfam" id="TIGR00003">
    <property type="entry name" value="copper ion binding protein"/>
    <property type="match status" value="2"/>
</dbReference>
<keyword evidence="15" id="KW-0186">Copper</keyword>
<dbReference type="InterPro" id="IPR008250">
    <property type="entry name" value="ATPase_P-typ_transduc_dom_A_sf"/>
</dbReference>
<dbReference type="PROSITE" id="PS00154">
    <property type="entry name" value="ATPASE_E1_E2"/>
    <property type="match status" value="1"/>
</dbReference>
<dbReference type="Pfam" id="PF00702">
    <property type="entry name" value="Hydrolase"/>
    <property type="match status" value="1"/>
</dbReference>
<dbReference type="InterPro" id="IPR006122">
    <property type="entry name" value="HMA_Cu_ion-bd"/>
</dbReference>
<feature type="transmembrane region" description="Helical" evidence="21">
    <location>
        <begin position="354"/>
        <end position="376"/>
    </location>
</feature>
<evidence type="ECO:0000256" key="16">
    <source>
        <dbReference type="ARBA" id="ARBA00023065"/>
    </source>
</evidence>
<dbReference type="SUPFAM" id="SSF81665">
    <property type="entry name" value="Calcium ATPase, transmembrane domain M"/>
    <property type="match status" value="1"/>
</dbReference>
<dbReference type="InterPro" id="IPR023214">
    <property type="entry name" value="HAD_sf"/>
</dbReference>
<dbReference type="PANTHER" id="PTHR43520">
    <property type="entry name" value="ATP7, ISOFORM B"/>
    <property type="match status" value="1"/>
</dbReference>
<dbReference type="PRINTS" id="PR00119">
    <property type="entry name" value="CATATPASE"/>
</dbReference>
<keyword evidence="8" id="KW-0677">Repeat</keyword>
<evidence type="ECO:0000256" key="19">
    <source>
        <dbReference type="ARBA" id="ARBA00033239"/>
    </source>
</evidence>
<dbReference type="SUPFAM" id="SSF55008">
    <property type="entry name" value="HMA, heavy metal-associated domain"/>
    <property type="match status" value="2"/>
</dbReference>
<feature type="transmembrane region" description="Helical" evidence="21">
    <location>
        <begin position="126"/>
        <end position="151"/>
    </location>
</feature>
<dbReference type="GO" id="GO:0140581">
    <property type="term" value="F:P-type monovalent copper transporter activity"/>
    <property type="evidence" value="ECO:0007669"/>
    <property type="project" value="UniProtKB-EC"/>
</dbReference>
<evidence type="ECO:0000256" key="5">
    <source>
        <dbReference type="ARBA" id="ARBA00022448"/>
    </source>
</evidence>
<keyword evidence="7 21" id="KW-0479">Metal-binding</keyword>
<evidence type="ECO:0000256" key="10">
    <source>
        <dbReference type="ARBA" id="ARBA00022796"/>
    </source>
</evidence>
<organism evidence="24 25">
    <name type="scientific">Subdoligranulum variabile</name>
    <dbReference type="NCBI Taxonomy" id="214851"/>
    <lineage>
        <taxon>Bacteria</taxon>
        <taxon>Bacillati</taxon>
        <taxon>Bacillota</taxon>
        <taxon>Clostridia</taxon>
        <taxon>Eubacteriales</taxon>
        <taxon>Oscillospiraceae</taxon>
        <taxon>Subdoligranulum</taxon>
    </lineage>
</organism>
<dbReference type="AlphaFoldDB" id="A0A921IKA2"/>
<dbReference type="InterPro" id="IPR023299">
    <property type="entry name" value="ATPase_P-typ_cyto_dom_N"/>
</dbReference>
<keyword evidence="10" id="KW-0187">Copper transport</keyword>
<reference evidence="24" key="2">
    <citation type="submission" date="2021-09" db="EMBL/GenBank/DDBJ databases">
        <authorList>
            <person name="Gilroy R."/>
        </authorList>
    </citation>
    <scope>NUCLEOTIDE SEQUENCE</scope>
    <source>
        <strain evidence="24">ChiBcec21-2208</strain>
    </source>
</reference>
<dbReference type="Gene3D" id="3.40.1110.10">
    <property type="entry name" value="Calcium-transporting ATPase, cytoplasmic domain N"/>
    <property type="match status" value="1"/>
</dbReference>
<comment type="catalytic activity">
    <reaction evidence="20">
        <text>Cu(+)(in) + ATP + H2O = Cu(+)(out) + ADP + phosphate + H(+)</text>
        <dbReference type="Rhea" id="RHEA:25792"/>
        <dbReference type="ChEBI" id="CHEBI:15377"/>
        <dbReference type="ChEBI" id="CHEBI:15378"/>
        <dbReference type="ChEBI" id="CHEBI:30616"/>
        <dbReference type="ChEBI" id="CHEBI:43474"/>
        <dbReference type="ChEBI" id="CHEBI:49552"/>
        <dbReference type="ChEBI" id="CHEBI:456216"/>
        <dbReference type="EC" id="7.2.2.8"/>
    </reaction>
</comment>
<dbReference type="SUPFAM" id="SSF56784">
    <property type="entry name" value="HAD-like"/>
    <property type="match status" value="1"/>
</dbReference>
<evidence type="ECO:0000256" key="18">
    <source>
        <dbReference type="ARBA" id="ARBA00029719"/>
    </source>
</evidence>
<dbReference type="SFLD" id="SFLDF00027">
    <property type="entry name" value="p-type_atpase"/>
    <property type="match status" value="1"/>
</dbReference>
<name>A0A921IKA2_9FIRM</name>
<dbReference type="GO" id="GO:0005886">
    <property type="term" value="C:plasma membrane"/>
    <property type="evidence" value="ECO:0007669"/>
    <property type="project" value="UniProtKB-SubCell"/>
</dbReference>
<evidence type="ECO:0000256" key="8">
    <source>
        <dbReference type="ARBA" id="ARBA00022737"/>
    </source>
</evidence>
<dbReference type="GO" id="GO:0016887">
    <property type="term" value="F:ATP hydrolysis activity"/>
    <property type="evidence" value="ECO:0007669"/>
    <property type="project" value="InterPro"/>
</dbReference>
<evidence type="ECO:0000256" key="2">
    <source>
        <dbReference type="ARBA" id="ARBA00006024"/>
    </source>
</evidence>
<comment type="subcellular location">
    <subcellularLocation>
        <location evidence="1">Cell membrane</location>
        <topology evidence="1">Multi-pass membrane protein</topology>
    </subcellularLocation>
</comment>
<evidence type="ECO:0000256" key="21">
    <source>
        <dbReference type="RuleBase" id="RU362081"/>
    </source>
</evidence>
<evidence type="ECO:0000256" key="6">
    <source>
        <dbReference type="ARBA" id="ARBA00022692"/>
    </source>
</evidence>
<evidence type="ECO:0000256" key="20">
    <source>
        <dbReference type="ARBA" id="ARBA00049289"/>
    </source>
</evidence>
<keyword evidence="17 21" id="KW-0472">Membrane</keyword>
<evidence type="ECO:0000256" key="13">
    <source>
        <dbReference type="ARBA" id="ARBA00022967"/>
    </source>
</evidence>
<accession>A0A921IKA2</accession>
<evidence type="ECO:0000313" key="25">
    <source>
        <dbReference type="Proteomes" id="UP000782880"/>
    </source>
</evidence>
<evidence type="ECO:0000256" key="7">
    <source>
        <dbReference type="ARBA" id="ARBA00022723"/>
    </source>
</evidence>
<evidence type="ECO:0000256" key="11">
    <source>
        <dbReference type="ARBA" id="ARBA00022840"/>
    </source>
</evidence>
<dbReference type="NCBIfam" id="TIGR01494">
    <property type="entry name" value="ATPase_P-type"/>
    <property type="match status" value="1"/>
</dbReference>
<comment type="similarity">
    <text evidence="2 21">Belongs to the cation transport ATPase (P-type) (TC 3.A.3) family. Type IB subfamily.</text>
</comment>
<dbReference type="InterPro" id="IPR018303">
    <property type="entry name" value="ATPase_P-typ_P_site"/>
</dbReference>
<dbReference type="GO" id="GO:0005507">
    <property type="term" value="F:copper ion binding"/>
    <property type="evidence" value="ECO:0007669"/>
    <property type="project" value="InterPro"/>
</dbReference>
<evidence type="ECO:0000256" key="4">
    <source>
        <dbReference type="ARBA" id="ARBA00015102"/>
    </source>
</evidence>
<dbReference type="PANTHER" id="PTHR43520:SF8">
    <property type="entry name" value="P-TYPE CU(+) TRANSPORTER"/>
    <property type="match status" value="1"/>
</dbReference>
<keyword evidence="9 21" id="KW-0547">Nucleotide-binding</keyword>
<keyword evidence="12" id="KW-0460">Magnesium</keyword>
<feature type="transmembrane region" description="Helical" evidence="21">
    <location>
        <begin position="202"/>
        <end position="220"/>
    </location>
</feature>
<dbReference type="Pfam" id="PF00403">
    <property type="entry name" value="HMA"/>
    <property type="match status" value="2"/>
</dbReference>
<dbReference type="InterPro" id="IPR036163">
    <property type="entry name" value="HMA_dom_sf"/>
</dbReference>
<feature type="transmembrane region" description="Helical" evidence="21">
    <location>
        <begin position="697"/>
        <end position="720"/>
    </location>
</feature>
<evidence type="ECO:0000256" key="1">
    <source>
        <dbReference type="ARBA" id="ARBA00004651"/>
    </source>
</evidence>
<dbReference type="PRINTS" id="PR00943">
    <property type="entry name" value="CUATPASE"/>
</dbReference>
<dbReference type="GO" id="GO:0005524">
    <property type="term" value="F:ATP binding"/>
    <property type="evidence" value="ECO:0007669"/>
    <property type="project" value="UniProtKB-UniRule"/>
</dbReference>
<dbReference type="InterPro" id="IPR036412">
    <property type="entry name" value="HAD-like_sf"/>
</dbReference>
<dbReference type="Gene3D" id="3.30.70.100">
    <property type="match status" value="2"/>
</dbReference>
<dbReference type="InterPro" id="IPR023298">
    <property type="entry name" value="ATPase_P-typ_TM_dom_sf"/>
</dbReference>
<evidence type="ECO:0000256" key="22">
    <source>
        <dbReference type="SAM" id="MobiDB-lite"/>
    </source>
</evidence>
<dbReference type="Pfam" id="PF00122">
    <property type="entry name" value="E1-E2_ATPase"/>
    <property type="match status" value="1"/>
</dbReference>
<dbReference type="CDD" id="cd00371">
    <property type="entry name" value="HMA"/>
    <property type="match status" value="2"/>
</dbReference>
<dbReference type="InterPro" id="IPR059000">
    <property type="entry name" value="ATPase_P-type_domA"/>
</dbReference>
<dbReference type="SUPFAM" id="SSF81653">
    <property type="entry name" value="Calcium ATPase, transduction domain A"/>
    <property type="match status" value="1"/>
</dbReference>
<protein>
    <recommendedName>
        <fullName evidence="4">Copper-exporting P-type ATPase</fullName>
        <ecNumber evidence="3">7.2.2.8</ecNumber>
    </recommendedName>
    <alternativeName>
        <fullName evidence="18">Copper-exporting P-type ATPase A</fullName>
    </alternativeName>
    <alternativeName>
        <fullName evidence="19">Cu(+)-exporting ATPase</fullName>
    </alternativeName>
</protein>
<feature type="domain" description="HMA" evidence="23">
    <location>
        <begin position="791"/>
        <end position="856"/>
    </location>
</feature>
<evidence type="ECO:0000256" key="3">
    <source>
        <dbReference type="ARBA" id="ARBA00012517"/>
    </source>
</evidence>
<feature type="transmembrane region" description="Helical" evidence="21">
    <location>
        <begin position="163"/>
        <end position="190"/>
    </location>
</feature>
<gene>
    <name evidence="24" type="ORF">K8V20_06730</name>
</gene>
<dbReference type="GO" id="GO:0055070">
    <property type="term" value="P:copper ion homeostasis"/>
    <property type="evidence" value="ECO:0007669"/>
    <property type="project" value="TreeGrafter"/>
</dbReference>
<dbReference type="NCBIfam" id="TIGR01511">
    <property type="entry name" value="ATPase-IB1_Cu"/>
    <property type="match status" value="1"/>
</dbReference>
<feature type="transmembrane region" description="Helical" evidence="21">
    <location>
        <begin position="95"/>
        <end position="114"/>
    </location>
</feature>
<proteinExistence type="inferred from homology"/>
<evidence type="ECO:0000313" key="24">
    <source>
        <dbReference type="EMBL" id="HJG28324.1"/>
    </source>
</evidence>
<dbReference type="FunFam" id="2.70.150.10:FF:000002">
    <property type="entry name" value="Copper-transporting ATPase 1, putative"/>
    <property type="match status" value="1"/>
</dbReference>
<dbReference type="SFLD" id="SFLDG00002">
    <property type="entry name" value="C1.7:_P-type_atpase_like"/>
    <property type="match status" value="1"/>
</dbReference>
<evidence type="ECO:0000256" key="17">
    <source>
        <dbReference type="ARBA" id="ARBA00023136"/>
    </source>
</evidence>
<dbReference type="InterPro" id="IPR044492">
    <property type="entry name" value="P_typ_ATPase_HD_dom"/>
</dbReference>
<keyword evidence="6 21" id="KW-0812">Transmembrane</keyword>
<evidence type="ECO:0000256" key="12">
    <source>
        <dbReference type="ARBA" id="ARBA00022842"/>
    </source>
</evidence>